<evidence type="ECO:0000313" key="2">
    <source>
        <dbReference type="Proteomes" id="UP000215196"/>
    </source>
</evidence>
<evidence type="ECO:0000313" key="1">
    <source>
        <dbReference type="EMBL" id="SNV42203.1"/>
    </source>
</evidence>
<evidence type="ECO:0008006" key="3">
    <source>
        <dbReference type="Google" id="ProtNLM"/>
    </source>
</evidence>
<sequence length="273" mass="31705">MIFFPCIFNAQVIETTREIEMSAESSTIKTRFKAPQGYRWETAPTESFEDFLINFPLKPATFPLRDYRNLPLAKQYQHAAILDIDVGEKDLQQCADAWMRLYGEYLWLHQRYDEIEFEFTSGQKMSWYDYKKGVRTTEDNDCVKFHKTAKYSDSYANFREYMDLVFRYAGTISLDRETVPVLKNSDIRVGDIIIKPGSPGHAVFIVGSARNSVGKRVFLLAESYMPAQDIHILKNPVNSRISPWYELDINAPKLMTAKYLFAPAPIKRFKSIK</sequence>
<organism evidence="1 2">
    <name type="scientific">Chryseobacterium taklimakanense</name>
    <dbReference type="NCBI Taxonomy" id="536441"/>
    <lineage>
        <taxon>Bacteria</taxon>
        <taxon>Pseudomonadati</taxon>
        <taxon>Bacteroidota</taxon>
        <taxon>Flavobacteriia</taxon>
        <taxon>Flavobacteriales</taxon>
        <taxon>Weeksellaceae</taxon>
        <taxon>Chryseobacterium group</taxon>
        <taxon>Chryseobacterium</taxon>
    </lineage>
</organism>
<reference evidence="1 2" key="1">
    <citation type="submission" date="2017-06" db="EMBL/GenBank/DDBJ databases">
        <authorList>
            <consortium name="Pathogen Informatics"/>
        </authorList>
    </citation>
    <scope>NUCLEOTIDE SEQUENCE [LARGE SCALE GENOMIC DNA]</scope>
    <source>
        <strain evidence="1 2">NCTC13490</strain>
    </source>
</reference>
<gene>
    <name evidence="1" type="ORF">SAMEA4412677_01048</name>
</gene>
<protein>
    <recommendedName>
        <fullName evidence="3">DUF4846 domain-containing protein</fullName>
    </recommendedName>
</protein>
<accession>A0A239X7M7</accession>
<dbReference type="AlphaFoldDB" id="A0A239X7M7"/>
<dbReference type="InterPro" id="IPR032315">
    <property type="entry name" value="DUF4846"/>
</dbReference>
<dbReference type="KEGG" id="ctak:4412677_01048"/>
<name>A0A239X7M7_9FLAO</name>
<dbReference type="RefSeq" id="WP_095071090.1">
    <property type="nucleotide sequence ID" value="NZ_LT906465.1"/>
</dbReference>
<dbReference type="EMBL" id="LT906465">
    <property type="protein sequence ID" value="SNV42203.1"/>
    <property type="molecule type" value="Genomic_DNA"/>
</dbReference>
<dbReference type="Proteomes" id="UP000215196">
    <property type="component" value="Chromosome 1"/>
</dbReference>
<keyword evidence="2" id="KW-1185">Reference proteome</keyword>
<proteinExistence type="predicted"/>
<dbReference type="Pfam" id="PF16138">
    <property type="entry name" value="DUF4846"/>
    <property type="match status" value="1"/>
</dbReference>